<dbReference type="AlphaFoldDB" id="B9SDL8"/>
<dbReference type="PANTHER" id="PTHR34560:SF1">
    <property type="entry name" value="START DOMAIN-CONTAINING PROTEIN"/>
    <property type="match status" value="1"/>
</dbReference>
<keyword evidence="4" id="KW-1185">Reference proteome</keyword>
<proteinExistence type="predicted"/>
<reference evidence="4" key="1">
    <citation type="journal article" date="2010" name="Nat. Biotechnol.">
        <title>Draft genome sequence of the oilseed species Ricinus communis.</title>
        <authorList>
            <person name="Chan A.P."/>
            <person name="Crabtree J."/>
            <person name="Zhao Q."/>
            <person name="Lorenzi H."/>
            <person name="Orvis J."/>
            <person name="Puiu D."/>
            <person name="Melake-Berhan A."/>
            <person name="Jones K.M."/>
            <person name="Redman J."/>
            <person name="Chen G."/>
            <person name="Cahoon E.B."/>
            <person name="Gedil M."/>
            <person name="Stanke M."/>
            <person name="Haas B.J."/>
            <person name="Wortman J.R."/>
            <person name="Fraser-Liggett C.M."/>
            <person name="Ravel J."/>
            <person name="Rabinowicz P.D."/>
        </authorList>
    </citation>
    <scope>NUCLEOTIDE SEQUENCE [LARGE SCALE GENOMIC DNA]</scope>
    <source>
        <strain evidence="4">cv. Hale</strain>
    </source>
</reference>
<keyword evidence="1" id="KW-0175">Coiled coil</keyword>
<dbReference type="eggNOG" id="ENOG502S6X1">
    <property type="taxonomic scope" value="Eukaryota"/>
</dbReference>
<accession>B9SDL8</accession>
<dbReference type="InParanoid" id="B9SDL8"/>
<name>B9SDL8_RICCO</name>
<gene>
    <name evidence="3" type="ORF">RCOM_0422030</name>
</gene>
<dbReference type="Gene3D" id="3.30.530.20">
    <property type="match status" value="1"/>
</dbReference>
<feature type="region of interest" description="Disordered" evidence="2">
    <location>
        <begin position="575"/>
        <end position="614"/>
    </location>
</feature>
<dbReference type="FunCoup" id="B9SDL8">
    <property type="interactions" value="279"/>
</dbReference>
<evidence type="ECO:0000256" key="2">
    <source>
        <dbReference type="SAM" id="MobiDB-lite"/>
    </source>
</evidence>
<protein>
    <recommendedName>
        <fullName evidence="5">START domain-containing protein</fullName>
    </recommendedName>
</protein>
<feature type="compositionally biased region" description="Basic and acidic residues" evidence="2">
    <location>
        <begin position="589"/>
        <end position="604"/>
    </location>
</feature>
<evidence type="ECO:0000313" key="4">
    <source>
        <dbReference type="Proteomes" id="UP000008311"/>
    </source>
</evidence>
<organism evidence="3 4">
    <name type="scientific">Ricinus communis</name>
    <name type="common">Castor bean</name>
    <dbReference type="NCBI Taxonomy" id="3988"/>
    <lineage>
        <taxon>Eukaryota</taxon>
        <taxon>Viridiplantae</taxon>
        <taxon>Streptophyta</taxon>
        <taxon>Embryophyta</taxon>
        <taxon>Tracheophyta</taxon>
        <taxon>Spermatophyta</taxon>
        <taxon>Magnoliopsida</taxon>
        <taxon>eudicotyledons</taxon>
        <taxon>Gunneridae</taxon>
        <taxon>Pentapetalae</taxon>
        <taxon>rosids</taxon>
        <taxon>fabids</taxon>
        <taxon>Malpighiales</taxon>
        <taxon>Euphorbiaceae</taxon>
        <taxon>Acalyphoideae</taxon>
        <taxon>Acalypheae</taxon>
        <taxon>Ricinus</taxon>
    </lineage>
</organism>
<dbReference type="STRING" id="3988.B9SDL8"/>
<dbReference type="CDD" id="cd08877">
    <property type="entry name" value="START_2"/>
    <property type="match status" value="1"/>
</dbReference>
<evidence type="ECO:0000313" key="3">
    <source>
        <dbReference type="EMBL" id="EEF38297.1"/>
    </source>
</evidence>
<dbReference type="PANTHER" id="PTHR34560">
    <property type="entry name" value="POLYKETIDE CYCLASE/DEHYDRASE/LIPID TRANSPORT SUPERFAMILY PROTEIN"/>
    <property type="match status" value="1"/>
</dbReference>
<dbReference type="EMBL" id="EQ973928">
    <property type="protein sequence ID" value="EEF38297.1"/>
    <property type="molecule type" value="Genomic_DNA"/>
</dbReference>
<sequence length="707" mass="80476">MVNLLAKLSGIRQVQEESMFFTLLGSHASEFPKAKNNWVLVNYQAPLLEKVVIAFLEMQRWGKMEKSQNIEKGWTRRWRPLNLQMMTHLKSLSRINSFGHHLMKMKARCSENVIDRKTREVSYFLDMLRSASVSEHETSKTGQTSHSEWKLKDDNEEYRVMYRPGPHGTPLHTLLVEGYVDGPLDICLCISWELTLYRKWWPQISFPPFKITSCKCLQKVQVGEHVSFLRVKVTWPLSAREAIVHYFLFEYLKDGLVVVLVNSISDSESIDKSTHGFTRDGIPEAKDVVRIDLVGGFAIQKVTPERSYFRTIATVDLKLDFVPPTLLNFISRQLIGSGFRLYQKAVASVSNYDEDYSKILEDPMYARIHEALVSVVEPNETMERQELQSDSCLQEDSTRDMQNSLADMEQNISRIEDASESVVRNEEVTDKKTFAEIEEGETHESEGSIPLKDEIRCTKPEVHSDNHVAEILQNTRKEISEIEEEESGFSIDLEDDDRSIDEPITDKVANRSPVNWRTNIMLSPEVERALDTLETAISLVRERGSNSLARFSPVMGSEGFPNLQKSAERNSTFVEEDVVSSDTEVSVEAPKKGRTVERTSHDSKNSSGNHDVSWRTGSNSFTREMNHNKIAPAASPEQFLSPASESNQVLGSSRVGITDRSIKDPTLGDDKQMRGGVNGFHENGMHEENKLSRQKNHRFCCFGPSRQ</sequence>
<feature type="coiled-coil region" evidence="1">
    <location>
        <begin position="398"/>
        <end position="425"/>
    </location>
</feature>
<dbReference type="Proteomes" id="UP000008311">
    <property type="component" value="Unassembled WGS sequence"/>
</dbReference>
<evidence type="ECO:0000256" key="1">
    <source>
        <dbReference type="SAM" id="Coils"/>
    </source>
</evidence>
<evidence type="ECO:0008006" key="5">
    <source>
        <dbReference type="Google" id="ProtNLM"/>
    </source>
</evidence>
<dbReference type="SUPFAM" id="SSF55961">
    <property type="entry name" value="Bet v1-like"/>
    <property type="match status" value="1"/>
</dbReference>
<feature type="compositionally biased region" description="Polar residues" evidence="2">
    <location>
        <begin position="605"/>
        <end position="614"/>
    </location>
</feature>
<dbReference type="InterPro" id="IPR023393">
    <property type="entry name" value="START-like_dom_sf"/>
</dbReference>